<comment type="caution">
    <text evidence="11">The sequence shown here is derived from an EMBL/GenBank/DDBJ whole genome shotgun (WGS) entry which is preliminary data.</text>
</comment>
<sequence length="490" mass="52830">MDFATPSKRPKADLVVVPCFKTKKGAVLAATVSDLKGAVTPILKAGDFNGEEGATMLAYLTGKTEKRLLFLGLGEESCTMEGLRRAYAAAMKRCQNKKWPTVNFLLPKHPKLAVDDVTRAVSEGIALSSYVFDEWKSKEGKKPFFIKKANLIGAKNKTIPAKTLKILSGVNLARNLINRNALDITPQALGKEAEKIATAFPVVKATILNKKALEKEKMGLLLAVGNGSSMDPALIMLEYKGAPRSDDLTMVVGKGVTFDTGGLNLKPTNFIEDMRTDMGGGAAAIGLIQAAASLKLKVNIVAVVPATENAMDAHSYKPGDVYRAHSGKTVEITNTDAEGRLILADALSYGQKRFKPNRIIDMATLTGAAVVALGEERAALFSNNDTLAKLCEKAGETTGEKVWRMPLDPEYRSLMDSSIADIRNAGKKRAAGCITAAIFLQEFVEKKTPWIHLDIAGTGFIDAPEHYHLSQATGFGIRLLIEMIECLSSK</sequence>
<dbReference type="CDD" id="cd00433">
    <property type="entry name" value="Peptidase_M17"/>
    <property type="match status" value="1"/>
</dbReference>
<proteinExistence type="inferred from homology"/>
<keyword evidence="4 9" id="KW-0031">Aminopeptidase</keyword>
<dbReference type="PANTHER" id="PTHR11963">
    <property type="entry name" value="LEUCINE AMINOPEPTIDASE-RELATED"/>
    <property type="match status" value="1"/>
</dbReference>
<dbReference type="PRINTS" id="PR00481">
    <property type="entry name" value="LAMNOPPTDASE"/>
</dbReference>
<keyword evidence="7 9" id="KW-0378">Hydrolase</keyword>
<feature type="binding site" evidence="9">
    <location>
        <position position="338"/>
    </location>
    <ligand>
        <name>Mn(2+)</name>
        <dbReference type="ChEBI" id="CHEBI:29035"/>
        <label>2</label>
    </ligand>
</feature>
<feature type="domain" description="Cytosol aminopeptidase" evidence="10">
    <location>
        <begin position="334"/>
        <end position="341"/>
    </location>
</feature>
<dbReference type="EC" id="3.4.11.1" evidence="9"/>
<evidence type="ECO:0000256" key="8">
    <source>
        <dbReference type="ARBA" id="ARBA00023211"/>
    </source>
</evidence>
<feature type="binding site" evidence="9">
    <location>
        <position position="259"/>
    </location>
    <ligand>
        <name>Mn(2+)</name>
        <dbReference type="ChEBI" id="CHEBI:29035"/>
        <label>1</label>
    </ligand>
</feature>
<comment type="similarity">
    <text evidence="3 9">Belongs to the peptidase M17 family.</text>
</comment>
<comment type="cofactor">
    <cofactor evidence="9">
        <name>Mn(2+)</name>
        <dbReference type="ChEBI" id="CHEBI:29035"/>
    </cofactor>
    <text evidence="9">Binds 2 manganese ions per subunit.</text>
</comment>
<evidence type="ECO:0000313" key="12">
    <source>
        <dbReference type="Proteomes" id="UP001194714"/>
    </source>
</evidence>
<feature type="active site" evidence="9">
    <location>
        <position position="340"/>
    </location>
</feature>
<feature type="binding site" evidence="9">
    <location>
        <position position="338"/>
    </location>
    <ligand>
        <name>Mn(2+)</name>
        <dbReference type="ChEBI" id="CHEBI:29035"/>
        <label>1</label>
    </ligand>
</feature>
<feature type="binding site" evidence="9">
    <location>
        <position position="259"/>
    </location>
    <ligand>
        <name>Mn(2+)</name>
        <dbReference type="ChEBI" id="CHEBI:29035"/>
        <label>2</label>
    </ligand>
</feature>
<dbReference type="RefSeq" id="WP_194848280.1">
    <property type="nucleotide sequence ID" value="NZ_JAAEJV010000054.1"/>
</dbReference>
<protein>
    <recommendedName>
        <fullName evidence="9">Probable cytosol aminopeptidase</fullName>
        <ecNumber evidence="9">3.4.11.1</ecNumber>
    </recommendedName>
    <alternativeName>
        <fullName evidence="9">Leucine aminopeptidase</fullName>
        <shortName evidence="9">LAP</shortName>
        <ecNumber evidence="9">3.4.11.10</ecNumber>
    </alternativeName>
    <alternativeName>
        <fullName evidence="9">Leucyl aminopeptidase</fullName>
    </alternativeName>
</protein>
<organism evidence="11 12">
    <name type="scientific">Candidatus Neptunichlamydia vexilliferae</name>
    <dbReference type="NCBI Taxonomy" id="1651774"/>
    <lineage>
        <taxon>Bacteria</taxon>
        <taxon>Pseudomonadati</taxon>
        <taxon>Chlamydiota</taxon>
        <taxon>Chlamydiia</taxon>
        <taxon>Parachlamydiales</taxon>
        <taxon>Simkaniaceae</taxon>
        <taxon>Candidatus Neptunichlamydia</taxon>
    </lineage>
</organism>
<dbReference type="InterPro" id="IPR023042">
    <property type="entry name" value="Peptidase_M17_leu_NH2_pept"/>
</dbReference>
<dbReference type="Pfam" id="PF02789">
    <property type="entry name" value="Peptidase_M17_N"/>
    <property type="match status" value="1"/>
</dbReference>
<accession>A0ABS0B0R6</accession>
<keyword evidence="6 9" id="KW-0479">Metal-binding</keyword>
<evidence type="ECO:0000256" key="6">
    <source>
        <dbReference type="ARBA" id="ARBA00022723"/>
    </source>
</evidence>
<name>A0ABS0B0R6_9BACT</name>
<dbReference type="EMBL" id="JAAEJV010000054">
    <property type="protein sequence ID" value="MBF5059956.1"/>
    <property type="molecule type" value="Genomic_DNA"/>
</dbReference>
<evidence type="ECO:0000256" key="3">
    <source>
        <dbReference type="ARBA" id="ARBA00009528"/>
    </source>
</evidence>
<evidence type="ECO:0000313" key="11">
    <source>
        <dbReference type="EMBL" id="MBF5059956.1"/>
    </source>
</evidence>
<evidence type="ECO:0000259" key="10">
    <source>
        <dbReference type="PROSITE" id="PS00631"/>
    </source>
</evidence>
<dbReference type="SUPFAM" id="SSF52949">
    <property type="entry name" value="Macro domain-like"/>
    <property type="match status" value="1"/>
</dbReference>
<evidence type="ECO:0000256" key="4">
    <source>
        <dbReference type="ARBA" id="ARBA00022438"/>
    </source>
</evidence>
<feature type="active site" evidence="9">
    <location>
        <position position="266"/>
    </location>
</feature>
<evidence type="ECO:0000256" key="2">
    <source>
        <dbReference type="ARBA" id="ARBA00000967"/>
    </source>
</evidence>
<dbReference type="PANTHER" id="PTHR11963:SF23">
    <property type="entry name" value="CYTOSOL AMINOPEPTIDASE"/>
    <property type="match status" value="1"/>
</dbReference>
<evidence type="ECO:0000256" key="9">
    <source>
        <dbReference type="HAMAP-Rule" id="MF_00181"/>
    </source>
</evidence>
<dbReference type="PROSITE" id="PS00631">
    <property type="entry name" value="CYTOSOL_AP"/>
    <property type="match status" value="1"/>
</dbReference>
<feature type="binding site" evidence="9">
    <location>
        <position position="336"/>
    </location>
    <ligand>
        <name>Mn(2+)</name>
        <dbReference type="ChEBI" id="CHEBI:29035"/>
        <label>1</label>
    </ligand>
</feature>
<comment type="catalytic activity">
    <reaction evidence="2 9">
        <text>Release of an N-terminal amino acid, preferentially leucine, but not glutamic or aspartic acids.</text>
        <dbReference type="EC" id="3.4.11.10"/>
    </reaction>
</comment>
<dbReference type="HAMAP" id="MF_00181">
    <property type="entry name" value="Cytosol_peptidase_M17"/>
    <property type="match status" value="1"/>
</dbReference>
<dbReference type="NCBIfam" id="NF002083">
    <property type="entry name" value="PRK00913.3-5"/>
    <property type="match status" value="1"/>
</dbReference>
<dbReference type="InterPro" id="IPR008283">
    <property type="entry name" value="Peptidase_M17_N"/>
</dbReference>
<dbReference type="Gene3D" id="3.40.630.10">
    <property type="entry name" value="Zn peptidases"/>
    <property type="match status" value="1"/>
</dbReference>
<keyword evidence="9" id="KW-0963">Cytoplasm</keyword>
<comment type="subcellular location">
    <subcellularLocation>
        <location evidence="9">Cytoplasm</location>
    </subcellularLocation>
</comment>
<comment type="catalytic activity">
    <reaction evidence="1 9">
        <text>Release of an N-terminal amino acid, Xaa-|-Yaa-, in which Xaa is preferably Leu, but may be other amino acids including Pro although not Arg or Lys, and Yaa may be Pro. Amino acid amides and methyl esters are also readily hydrolyzed, but rates on arylamides are exceedingly low.</text>
        <dbReference type="EC" id="3.4.11.1"/>
    </reaction>
</comment>
<comment type="function">
    <text evidence="9">Presumably involved in the processing and regular turnover of intracellular proteins. Catalyzes the removal of unsubstituted N-terminal amino acids from various peptides.</text>
</comment>
<dbReference type="SUPFAM" id="SSF53187">
    <property type="entry name" value="Zn-dependent exopeptidases"/>
    <property type="match status" value="1"/>
</dbReference>
<dbReference type="Pfam" id="PF00883">
    <property type="entry name" value="Peptidase_M17"/>
    <property type="match status" value="1"/>
</dbReference>
<keyword evidence="5 9" id="KW-0645">Protease</keyword>
<dbReference type="InterPro" id="IPR000819">
    <property type="entry name" value="Peptidase_M17_C"/>
</dbReference>
<dbReference type="EC" id="3.4.11.10" evidence="9"/>
<dbReference type="Gene3D" id="3.40.220.10">
    <property type="entry name" value="Leucine Aminopeptidase, subunit E, domain 1"/>
    <property type="match status" value="1"/>
</dbReference>
<reference evidence="11 12" key="1">
    <citation type="submission" date="2020-01" db="EMBL/GenBank/DDBJ databases">
        <title>Draft genome sequence of Cand. Neptunochlamydia vexilliferae K9.</title>
        <authorList>
            <person name="Schulz F."/>
            <person name="Koestlbacher S."/>
            <person name="Wascher F."/>
            <person name="Pizzetti I."/>
            <person name="Horn M."/>
        </authorList>
    </citation>
    <scope>NUCLEOTIDE SEQUENCE [LARGE SCALE GENOMIC DNA]</scope>
    <source>
        <strain evidence="11 12">K9</strain>
    </source>
</reference>
<evidence type="ECO:0000256" key="7">
    <source>
        <dbReference type="ARBA" id="ARBA00022801"/>
    </source>
</evidence>
<dbReference type="InterPro" id="IPR011356">
    <property type="entry name" value="Leucine_aapep/pepB"/>
</dbReference>
<keyword evidence="8 9" id="KW-0464">Manganese</keyword>
<feature type="binding site" evidence="9">
    <location>
        <position position="254"/>
    </location>
    <ligand>
        <name>Mn(2+)</name>
        <dbReference type="ChEBI" id="CHEBI:29035"/>
        <label>2</label>
    </ligand>
</feature>
<dbReference type="GO" id="GO:0004177">
    <property type="term" value="F:aminopeptidase activity"/>
    <property type="evidence" value="ECO:0007669"/>
    <property type="project" value="UniProtKB-KW"/>
</dbReference>
<gene>
    <name evidence="9" type="primary">pepA</name>
    <name evidence="11" type="ORF">NEPTK9_001480</name>
</gene>
<feature type="binding site" evidence="9">
    <location>
        <position position="277"/>
    </location>
    <ligand>
        <name>Mn(2+)</name>
        <dbReference type="ChEBI" id="CHEBI:29035"/>
        <label>2</label>
    </ligand>
</feature>
<dbReference type="Proteomes" id="UP001194714">
    <property type="component" value="Unassembled WGS sequence"/>
</dbReference>
<evidence type="ECO:0000256" key="1">
    <source>
        <dbReference type="ARBA" id="ARBA00000135"/>
    </source>
</evidence>
<dbReference type="InterPro" id="IPR043472">
    <property type="entry name" value="Macro_dom-like"/>
</dbReference>
<evidence type="ECO:0000256" key="5">
    <source>
        <dbReference type="ARBA" id="ARBA00022670"/>
    </source>
</evidence>
<keyword evidence="12" id="KW-1185">Reference proteome</keyword>